<comment type="caution">
    <text evidence="5">The sequence shown here is derived from an EMBL/GenBank/DDBJ whole genome shotgun (WGS) entry which is preliminary data.</text>
</comment>
<evidence type="ECO:0000313" key="6">
    <source>
        <dbReference type="Proteomes" id="UP000223913"/>
    </source>
</evidence>
<feature type="domain" description="Sulfatase-modifying factor enzyme-like" evidence="3">
    <location>
        <begin position="633"/>
        <end position="847"/>
    </location>
</feature>
<dbReference type="InterPro" id="IPR016187">
    <property type="entry name" value="CTDL_fold"/>
</dbReference>
<dbReference type="Proteomes" id="UP000223913">
    <property type="component" value="Unassembled WGS sequence"/>
</dbReference>
<dbReference type="Gene3D" id="3.90.1580.10">
    <property type="entry name" value="paralog of FGE (formylglycine-generating enzyme)"/>
    <property type="match status" value="1"/>
</dbReference>
<dbReference type="RefSeq" id="WP_099150192.1">
    <property type="nucleotide sequence ID" value="NZ_PDUD01000018.1"/>
</dbReference>
<dbReference type="InterPro" id="IPR027417">
    <property type="entry name" value="P-loop_NTPase"/>
</dbReference>
<protein>
    <submittedName>
        <fullName evidence="5">Uncharacterized protein</fullName>
    </submittedName>
</protein>
<name>A0A2D0NCT1_FLAN2</name>
<dbReference type="AlphaFoldDB" id="A0A2D0NCT1"/>
<accession>A0A2D0NCT1</accession>
<dbReference type="EMBL" id="PDUD01000018">
    <property type="protein sequence ID" value="PHN06208.1"/>
    <property type="molecule type" value="Genomic_DNA"/>
</dbReference>
<dbReference type="PANTHER" id="PTHR23150">
    <property type="entry name" value="SULFATASE MODIFYING FACTOR 1, 2"/>
    <property type="match status" value="1"/>
</dbReference>
<dbReference type="PANTHER" id="PTHR23150:SF19">
    <property type="entry name" value="FORMYLGLYCINE-GENERATING ENZYME"/>
    <property type="match status" value="1"/>
</dbReference>
<proteinExistence type="predicted"/>
<evidence type="ECO:0000256" key="2">
    <source>
        <dbReference type="SAM" id="Phobius"/>
    </source>
</evidence>
<feature type="domain" description="Novel STAND NTPase 1" evidence="4">
    <location>
        <begin position="5"/>
        <end position="428"/>
    </location>
</feature>
<evidence type="ECO:0000313" key="5">
    <source>
        <dbReference type="EMBL" id="PHN06208.1"/>
    </source>
</evidence>
<dbReference type="InterPro" id="IPR005532">
    <property type="entry name" value="SUMF_dom"/>
</dbReference>
<organism evidence="5 6">
    <name type="scientific">Flavilitoribacter nigricans (strain ATCC 23147 / DSM 23189 / NBRC 102662 / NCIMB 1420 / SS-2)</name>
    <name type="common">Lewinella nigricans</name>
    <dbReference type="NCBI Taxonomy" id="1122177"/>
    <lineage>
        <taxon>Bacteria</taxon>
        <taxon>Pseudomonadati</taxon>
        <taxon>Bacteroidota</taxon>
        <taxon>Saprospiria</taxon>
        <taxon>Saprospirales</taxon>
        <taxon>Lewinellaceae</taxon>
        <taxon>Flavilitoribacter</taxon>
    </lineage>
</organism>
<evidence type="ECO:0000256" key="1">
    <source>
        <dbReference type="SAM" id="Coils"/>
    </source>
</evidence>
<dbReference type="Pfam" id="PF20703">
    <property type="entry name" value="nSTAND1"/>
    <property type="match status" value="1"/>
</dbReference>
<dbReference type="GO" id="GO:0120147">
    <property type="term" value="F:formylglycine-generating oxidase activity"/>
    <property type="evidence" value="ECO:0007669"/>
    <property type="project" value="TreeGrafter"/>
</dbReference>
<feature type="coiled-coil region" evidence="1">
    <location>
        <begin position="396"/>
        <end position="432"/>
    </location>
</feature>
<dbReference type="InterPro" id="IPR051043">
    <property type="entry name" value="Sulfatase_Mod_Factor_Kinase"/>
</dbReference>
<keyword evidence="1" id="KW-0175">Coiled coil</keyword>
<dbReference type="Gene3D" id="3.40.50.300">
    <property type="entry name" value="P-loop containing nucleotide triphosphate hydrolases"/>
    <property type="match status" value="1"/>
</dbReference>
<feature type="transmembrane region" description="Helical" evidence="2">
    <location>
        <begin position="432"/>
        <end position="454"/>
    </location>
</feature>
<sequence length="849" mass="96525">MQYRYPGARPFTDEDQELFFGRDRDIDDLTRLLLREKLAVLYARSGLGKSSLLQAGIVPRLLSEGSYEPYSFRFGTWQEGRESRPVQLTVDRLGLGAGPFYLDKLIPNEDSLWYHCKRLQLQSRQNRLIWLFDQFEEIFTYNTAAVAQFGDQLSDLLYQQIPSRFRDALEEQADLLTQEEMDQLYEPLEVHALFSIRADRLSLLDQLSGILPAILHQRYELKPLYRLQAEDAILNPAYSRLPGFATPPFDYTDEALDYILEYLTEGGTETIESFQLQIICQYAEQQISGPETGKLIAVSDLGDLGNIFKNYYDGRIGRLSTPEDQLAARKLIEEGLIFEDDERRLSLYEGQIERDFGVSSALLKELVDTHLLRSESDPRGGFVYELSHDTLVAPILQAKQRRRLREEEVRRKAELEEQARLLAEERRKRRKAILIGIGGVALALIAFIAMVVAFHQRSQAKASQLLAEQNREKAERSDEIAQIKATEAEDSRALAVSRANEAETARQTALAAEKETALQLARLQAANRQRVAKKLEEAQELINQLQFARIIPLLQDARELRVNPEDTRKAYLELIFFYTEAGRATSAYQLWQEIAANRSTTAVGTDTLGYLSKQLTAVMPAAWSKTIRDKYYPRLISVQGGSFIMGSSKANRSDILPEHEVQLDDFSMGATEVSVLQYYLYCARTVQEMPDVPGLQLLGDHPITGVSWADAEQYCTWLGEQTGRPIRLPTEAEWEYVARKGNYTGNLGSVAWFEENSQGRLHPVARKEPNALGFYDLLGNAQEWCSDWYEAVYYTGSPLLNPKGPENGIRKVLRGGSWEDTLGNIQPVIRNKNIPGIRSDKNGFRIVEE</sequence>
<evidence type="ECO:0000259" key="3">
    <source>
        <dbReference type="Pfam" id="PF03781"/>
    </source>
</evidence>
<keyword evidence="6" id="KW-1185">Reference proteome</keyword>
<reference evidence="5 6" key="1">
    <citation type="submission" date="2017-10" db="EMBL/GenBank/DDBJ databases">
        <title>The draft genome sequence of Lewinella nigricans NBRC 102662.</title>
        <authorList>
            <person name="Wang K."/>
        </authorList>
    </citation>
    <scope>NUCLEOTIDE SEQUENCE [LARGE SCALE GENOMIC DNA]</scope>
    <source>
        <strain evidence="5 6">NBRC 102662</strain>
    </source>
</reference>
<gene>
    <name evidence="5" type="ORF">CRP01_11540</name>
</gene>
<dbReference type="Pfam" id="PF03781">
    <property type="entry name" value="FGE-sulfatase"/>
    <property type="match status" value="1"/>
</dbReference>
<dbReference type="InterPro" id="IPR042095">
    <property type="entry name" value="SUMF_sf"/>
</dbReference>
<keyword evidence="2" id="KW-0472">Membrane</keyword>
<dbReference type="InterPro" id="IPR049052">
    <property type="entry name" value="nSTAND1"/>
</dbReference>
<keyword evidence="2" id="KW-1133">Transmembrane helix</keyword>
<dbReference type="OrthoDB" id="414967at2"/>
<evidence type="ECO:0000259" key="4">
    <source>
        <dbReference type="Pfam" id="PF20703"/>
    </source>
</evidence>
<dbReference type="SUPFAM" id="SSF52540">
    <property type="entry name" value="P-loop containing nucleoside triphosphate hydrolases"/>
    <property type="match status" value="1"/>
</dbReference>
<dbReference type="SUPFAM" id="SSF56436">
    <property type="entry name" value="C-type lectin-like"/>
    <property type="match status" value="1"/>
</dbReference>
<keyword evidence="2" id="KW-0812">Transmembrane</keyword>